<dbReference type="PANTHER" id="PTHR31465:SF15">
    <property type="entry name" value="LIPID TRANSPORTER ATNI-RELATED"/>
    <property type="match status" value="1"/>
</dbReference>
<feature type="compositionally biased region" description="Basic and acidic residues" evidence="5">
    <location>
        <begin position="354"/>
        <end position="384"/>
    </location>
</feature>
<evidence type="ECO:0000256" key="4">
    <source>
        <dbReference type="ARBA" id="ARBA00023136"/>
    </source>
</evidence>
<keyword evidence="4 6" id="KW-0472">Membrane</keyword>
<keyword evidence="2 6" id="KW-0812">Transmembrane</keyword>
<name>A0A8K0RTJ6_9HYPO</name>
<evidence type="ECO:0000313" key="7">
    <source>
        <dbReference type="EMBL" id="KAH7238125.1"/>
    </source>
</evidence>
<organism evidence="7 8">
    <name type="scientific">Fusarium tricinctum</name>
    <dbReference type="NCBI Taxonomy" id="61284"/>
    <lineage>
        <taxon>Eukaryota</taxon>
        <taxon>Fungi</taxon>
        <taxon>Dikarya</taxon>
        <taxon>Ascomycota</taxon>
        <taxon>Pezizomycotina</taxon>
        <taxon>Sordariomycetes</taxon>
        <taxon>Hypocreomycetidae</taxon>
        <taxon>Hypocreales</taxon>
        <taxon>Nectriaceae</taxon>
        <taxon>Fusarium</taxon>
        <taxon>Fusarium tricinctum species complex</taxon>
    </lineage>
</organism>
<reference evidence="7" key="1">
    <citation type="journal article" date="2021" name="Nat. Commun.">
        <title>Genetic determinants of endophytism in the Arabidopsis root mycobiome.</title>
        <authorList>
            <person name="Mesny F."/>
            <person name="Miyauchi S."/>
            <person name="Thiergart T."/>
            <person name="Pickel B."/>
            <person name="Atanasova L."/>
            <person name="Karlsson M."/>
            <person name="Huettel B."/>
            <person name="Barry K.W."/>
            <person name="Haridas S."/>
            <person name="Chen C."/>
            <person name="Bauer D."/>
            <person name="Andreopoulos W."/>
            <person name="Pangilinan J."/>
            <person name="LaButti K."/>
            <person name="Riley R."/>
            <person name="Lipzen A."/>
            <person name="Clum A."/>
            <person name="Drula E."/>
            <person name="Henrissat B."/>
            <person name="Kohler A."/>
            <person name="Grigoriev I.V."/>
            <person name="Martin F.M."/>
            <person name="Hacquard S."/>
        </authorList>
    </citation>
    <scope>NUCLEOTIDE SEQUENCE</scope>
    <source>
        <strain evidence="7">MPI-SDFR-AT-0068</strain>
    </source>
</reference>
<proteinExistence type="predicted"/>
<dbReference type="OrthoDB" id="5384040at2759"/>
<feature type="transmembrane region" description="Helical" evidence="6">
    <location>
        <begin position="66"/>
        <end position="86"/>
    </location>
</feature>
<evidence type="ECO:0000256" key="6">
    <source>
        <dbReference type="SAM" id="Phobius"/>
    </source>
</evidence>
<evidence type="ECO:0000256" key="3">
    <source>
        <dbReference type="ARBA" id="ARBA00022989"/>
    </source>
</evidence>
<evidence type="ECO:0000256" key="5">
    <source>
        <dbReference type="SAM" id="MobiDB-lite"/>
    </source>
</evidence>
<evidence type="ECO:0000313" key="8">
    <source>
        <dbReference type="Proteomes" id="UP000813427"/>
    </source>
</evidence>
<keyword evidence="3 6" id="KW-1133">Transmembrane helix</keyword>
<dbReference type="Pfam" id="PF04479">
    <property type="entry name" value="RTA1"/>
    <property type="match status" value="1"/>
</dbReference>
<dbReference type="PANTHER" id="PTHR31465">
    <property type="entry name" value="PROTEIN RTA1-RELATED"/>
    <property type="match status" value="1"/>
</dbReference>
<feature type="region of interest" description="Disordered" evidence="5">
    <location>
        <begin position="283"/>
        <end position="407"/>
    </location>
</feature>
<accession>A0A8K0RTJ6</accession>
<feature type="transmembrane region" description="Helical" evidence="6">
    <location>
        <begin position="149"/>
        <end position="169"/>
    </location>
</feature>
<dbReference type="Proteomes" id="UP000813427">
    <property type="component" value="Unassembled WGS sequence"/>
</dbReference>
<dbReference type="GO" id="GO:0016020">
    <property type="term" value="C:membrane"/>
    <property type="evidence" value="ECO:0007669"/>
    <property type="project" value="UniProtKB-SubCell"/>
</dbReference>
<comment type="caution">
    <text evidence="7">The sequence shown here is derived from an EMBL/GenBank/DDBJ whole genome shotgun (WGS) entry which is preliminary data.</text>
</comment>
<dbReference type="InterPro" id="IPR007568">
    <property type="entry name" value="RTA1"/>
</dbReference>
<protein>
    <submittedName>
        <fullName evidence="7">RTA1 like protein-domain-containing protein</fullName>
    </submittedName>
</protein>
<feature type="transmembrane region" description="Helical" evidence="6">
    <location>
        <begin position="189"/>
        <end position="209"/>
    </location>
</feature>
<keyword evidence="8" id="KW-1185">Reference proteome</keyword>
<gene>
    <name evidence="7" type="ORF">BKA59DRAFT_495053</name>
</gene>
<sequence>MAGIWETMAFTFRAISTKHQQSIGVLLTFNIFILLAPIWVNAYAYMTLGRMVYYFTPSHSLIGMPAATLAAIFVGLDIISFIVQLVGGSMAGPSSPPDEQMKAIHIYMGGIGLQEFFIVIFVVLCILFQRKMHEMNQQGGIKAFFTSDWGMLVCTLYFSLAMISVRILYRLIEFSSGHGQDNVLVTHEIYFYVLEAAPMFLALLAFNIVHPGMIMTGPGSEMPGLFSLIKGKFRGRKGKQLLDDESDVEMNTRYEPTRVAGTIANMRFLSTLRPTARIAPRLTTLPRPFHHARTLRKEESKDANGTFIDGLAEGDAKGVTGGGEPLDASSKNAPPQPKVSNQSIPGNQTDQLTEEQKREVEEHNKEFDAKHDRGNRADDDKVDKNFWGGAKHGEQEKENATPPKEKK</sequence>
<dbReference type="AlphaFoldDB" id="A0A8K0RTJ6"/>
<feature type="transmembrane region" description="Helical" evidence="6">
    <location>
        <begin position="23"/>
        <end position="45"/>
    </location>
</feature>
<feature type="transmembrane region" description="Helical" evidence="6">
    <location>
        <begin position="106"/>
        <end position="128"/>
    </location>
</feature>
<comment type="subcellular location">
    <subcellularLocation>
        <location evidence="1">Membrane</location>
        <topology evidence="1">Multi-pass membrane protein</topology>
    </subcellularLocation>
</comment>
<dbReference type="EMBL" id="JAGPXF010000006">
    <property type="protein sequence ID" value="KAH7238125.1"/>
    <property type="molecule type" value="Genomic_DNA"/>
</dbReference>
<evidence type="ECO:0000256" key="1">
    <source>
        <dbReference type="ARBA" id="ARBA00004141"/>
    </source>
</evidence>
<feature type="compositionally biased region" description="Polar residues" evidence="5">
    <location>
        <begin position="329"/>
        <end position="351"/>
    </location>
</feature>
<evidence type="ECO:0000256" key="2">
    <source>
        <dbReference type="ARBA" id="ARBA00022692"/>
    </source>
</evidence>